<protein>
    <submittedName>
        <fullName evidence="2">L-carnitine dehydratase/bile acid-inducible protein F</fullName>
    </submittedName>
</protein>
<name>A0A1N7S0H7_9BURK</name>
<dbReference type="OrthoDB" id="5294844at2"/>
<dbReference type="Gene3D" id="3.40.50.10540">
    <property type="entry name" value="Crotonobetainyl-coa:carnitine coa-transferase, domain 1"/>
    <property type="match status" value="1"/>
</dbReference>
<reference evidence="2" key="1">
    <citation type="submission" date="2016-12" db="EMBL/GenBank/DDBJ databases">
        <authorList>
            <person name="Moulin L."/>
        </authorList>
    </citation>
    <scope>NUCLEOTIDE SEQUENCE [LARGE SCALE GENOMIC DNA]</scope>
    <source>
        <strain evidence="2">STM 7183</strain>
    </source>
</reference>
<dbReference type="InterPro" id="IPR050483">
    <property type="entry name" value="CoA-transferase_III_domain"/>
</dbReference>
<dbReference type="InterPro" id="IPR003673">
    <property type="entry name" value="CoA-Trfase_fam_III"/>
</dbReference>
<dbReference type="RefSeq" id="WP_087734652.1">
    <property type="nucleotide sequence ID" value="NZ_CYGY02000025.1"/>
</dbReference>
<dbReference type="EMBL" id="CYGY02000025">
    <property type="protein sequence ID" value="SIT40834.1"/>
    <property type="molecule type" value="Genomic_DNA"/>
</dbReference>
<evidence type="ECO:0000256" key="1">
    <source>
        <dbReference type="ARBA" id="ARBA00022679"/>
    </source>
</evidence>
<dbReference type="InterPro" id="IPR023606">
    <property type="entry name" value="CoA-Trfase_III_dom_1_sf"/>
</dbReference>
<dbReference type="AlphaFoldDB" id="A0A1N7S0H7"/>
<dbReference type="PANTHER" id="PTHR48207:SF3">
    <property type="entry name" value="SUCCINATE--HYDROXYMETHYLGLUTARATE COA-TRANSFERASE"/>
    <property type="match status" value="1"/>
</dbReference>
<gene>
    <name evidence="2" type="ORF">BN2476_250092</name>
</gene>
<proteinExistence type="predicted"/>
<keyword evidence="3" id="KW-1185">Reference proteome</keyword>
<comment type="caution">
    <text evidence="2">The sequence shown here is derived from an EMBL/GenBank/DDBJ whole genome shotgun (WGS) entry which is preliminary data.</text>
</comment>
<dbReference type="GO" id="GO:0008410">
    <property type="term" value="F:CoA-transferase activity"/>
    <property type="evidence" value="ECO:0007669"/>
    <property type="project" value="TreeGrafter"/>
</dbReference>
<sequence>MRETGRAALSGLRVIDFSWVLAGPMTTKMLAGMGAEVIKIESSTRREHTQRQPWWAVVNAGKKSCTINLSRPQGPELLRRLIAQSDMVVENFSNGVLAKFGLDYPTLAAIRPDLIFVSASGTGREGPQRDALAYGSLLQAYSGRASVIGTPNERVEAMGILPAWTDPITALWECCAVLAAIRHRRVTGEGAFIDLSMLESTVALLPELLFREALGSDTPAASGAREWSAAPSGCFRCAGDDAWLAVSVCDDGQWRALCDAMRKPELATDSRFADALARAAHRPEADDLLAAWLAGQPAARALDALQSRGVPAARSRHIGAVMEDPYFAGRGLFPELADGSRNIALSWRDSEGFRGDFAPPPRLGEHNDYVFRELLGLDASEIETLTEAGVLR</sequence>
<dbReference type="InterPro" id="IPR044855">
    <property type="entry name" value="CoA-Trfase_III_dom3_sf"/>
</dbReference>
<accession>A0A1N7S0H7</accession>
<dbReference type="Gene3D" id="3.30.1540.10">
    <property type="entry name" value="formyl-coa transferase, domain 3"/>
    <property type="match status" value="1"/>
</dbReference>
<dbReference type="Pfam" id="PF02515">
    <property type="entry name" value="CoA_transf_3"/>
    <property type="match status" value="1"/>
</dbReference>
<organism evidence="2 3">
    <name type="scientific">Paraburkholderia piptadeniae</name>
    <dbReference type="NCBI Taxonomy" id="1701573"/>
    <lineage>
        <taxon>Bacteria</taxon>
        <taxon>Pseudomonadati</taxon>
        <taxon>Pseudomonadota</taxon>
        <taxon>Betaproteobacteria</taxon>
        <taxon>Burkholderiales</taxon>
        <taxon>Burkholderiaceae</taxon>
        <taxon>Paraburkholderia</taxon>
    </lineage>
</organism>
<dbReference type="SUPFAM" id="SSF89796">
    <property type="entry name" value="CoA-transferase family III (CaiB/BaiF)"/>
    <property type="match status" value="1"/>
</dbReference>
<dbReference type="PANTHER" id="PTHR48207">
    <property type="entry name" value="SUCCINATE--HYDROXYMETHYLGLUTARATE COA-TRANSFERASE"/>
    <property type="match status" value="1"/>
</dbReference>
<evidence type="ECO:0000313" key="2">
    <source>
        <dbReference type="EMBL" id="SIT40834.1"/>
    </source>
</evidence>
<keyword evidence="1" id="KW-0808">Transferase</keyword>
<dbReference type="Proteomes" id="UP000195569">
    <property type="component" value="Unassembled WGS sequence"/>
</dbReference>
<evidence type="ECO:0000313" key="3">
    <source>
        <dbReference type="Proteomes" id="UP000195569"/>
    </source>
</evidence>